<evidence type="ECO:0000313" key="4">
    <source>
        <dbReference type="Proteomes" id="UP000186817"/>
    </source>
</evidence>
<gene>
    <name evidence="3" type="ORF">AK812_SmicGene34820</name>
</gene>
<dbReference type="InterPro" id="IPR036770">
    <property type="entry name" value="Ankyrin_rpt-contain_sf"/>
</dbReference>
<dbReference type="EMBL" id="LSRX01001051">
    <property type="protein sequence ID" value="OLP84317.1"/>
    <property type="molecule type" value="Genomic_DNA"/>
</dbReference>
<sequence length="748" mass="83659">MGGVVKWDLFLALLFVGGWFFEGFPGPKQCAWPAYGCPRIPQTAALQVMLPVQQPKPSNQGDVALFGIMRLRQLCEEDALQALQSWQSCNTDVLSVSELHAVQLRLSAAMHARVPLWHVIVESLGDSTNHSGRRKSQAVSTYFMQNLDELRELARQCLVDFLDEDKPDELEEAIRNPQFQDWAYQWYLQSEDLSDVRSVRYICRLPGCNVLLHCIRNDFSECCQLLLSKFSDRTAAKKWLILAEPLRVFNKFEANCFHEAAYCGSPGCLEALIAFATEQGISWKDLTDKNGKTPLDIAKSQVEKKQEAAVPTLRILEREYGIDSSDVQLDGDFAQEGVLIVSLRAHETDGKEIARKKYKVPSATTSWSDLVALSHQALQELKELRSCAEEKVLLLLWKTSVEGNDTAAMKSFFEMWLRASSLSFFKCKLAHPAAATSLVNVVAALLDRDEVRPQWEMLHILQCLSAGGEEASNSCECEAVQAKRELAQRVKNLCEVIVRRPSRPLWRLDPLPPWILTNEDRHVPALLKASLDVKGCVRLLRGGILPYRFFWTRLTWVERRMSRMQLWLAAASELKELLFQLESALCGALTMSALLPGLLQELRKSLQETAPDGGFLKVSEVLRHADSEVAAAALRAIEPVAVSSQKGIEKDPAEASNGKGEAFKGKGKGREKGKGKDESKGKGKRRACAQLTGQAAMRRVRAGRRPHAHLAVRHRGIMCQSLATQLPVAGWQEIRKLARRRLLQSSAG</sequence>
<organism evidence="3 4">
    <name type="scientific">Symbiodinium microadriaticum</name>
    <name type="common">Dinoflagellate</name>
    <name type="synonym">Zooxanthella microadriatica</name>
    <dbReference type="NCBI Taxonomy" id="2951"/>
    <lineage>
        <taxon>Eukaryota</taxon>
        <taxon>Sar</taxon>
        <taxon>Alveolata</taxon>
        <taxon>Dinophyceae</taxon>
        <taxon>Suessiales</taxon>
        <taxon>Symbiodiniaceae</taxon>
        <taxon>Symbiodinium</taxon>
    </lineage>
</organism>
<dbReference type="AlphaFoldDB" id="A0A1Q9CN77"/>
<feature type="signal peptide" evidence="2">
    <location>
        <begin position="1"/>
        <end position="23"/>
    </location>
</feature>
<feature type="compositionally biased region" description="Basic and acidic residues" evidence="1">
    <location>
        <begin position="661"/>
        <end position="681"/>
    </location>
</feature>
<accession>A0A1Q9CN77</accession>
<dbReference type="Gene3D" id="1.25.40.20">
    <property type="entry name" value="Ankyrin repeat-containing domain"/>
    <property type="match status" value="1"/>
</dbReference>
<feature type="chain" id="PRO_5012886919" evidence="2">
    <location>
        <begin position="24"/>
        <end position="748"/>
    </location>
</feature>
<protein>
    <submittedName>
        <fullName evidence="3">Uncharacterized protein</fullName>
    </submittedName>
</protein>
<evidence type="ECO:0000256" key="1">
    <source>
        <dbReference type="SAM" id="MobiDB-lite"/>
    </source>
</evidence>
<keyword evidence="2" id="KW-0732">Signal</keyword>
<reference evidence="3 4" key="1">
    <citation type="submission" date="2016-02" db="EMBL/GenBank/DDBJ databases">
        <title>Genome analysis of coral dinoflagellate symbionts highlights evolutionary adaptations to a symbiotic lifestyle.</title>
        <authorList>
            <person name="Aranda M."/>
            <person name="Li Y."/>
            <person name="Liew Y.J."/>
            <person name="Baumgarten S."/>
            <person name="Simakov O."/>
            <person name="Wilson M."/>
            <person name="Piel J."/>
            <person name="Ashoor H."/>
            <person name="Bougouffa S."/>
            <person name="Bajic V.B."/>
            <person name="Ryu T."/>
            <person name="Ravasi T."/>
            <person name="Bayer T."/>
            <person name="Micklem G."/>
            <person name="Kim H."/>
            <person name="Bhak J."/>
            <person name="Lajeunesse T.C."/>
            <person name="Voolstra C.R."/>
        </authorList>
    </citation>
    <scope>NUCLEOTIDE SEQUENCE [LARGE SCALE GENOMIC DNA]</scope>
    <source>
        <strain evidence="3 4">CCMP2467</strain>
    </source>
</reference>
<evidence type="ECO:0000313" key="3">
    <source>
        <dbReference type="EMBL" id="OLP84317.1"/>
    </source>
</evidence>
<feature type="region of interest" description="Disordered" evidence="1">
    <location>
        <begin position="645"/>
        <end position="688"/>
    </location>
</feature>
<dbReference type="OrthoDB" id="426650at2759"/>
<dbReference type="Proteomes" id="UP000186817">
    <property type="component" value="Unassembled WGS sequence"/>
</dbReference>
<name>A0A1Q9CN77_SYMMI</name>
<dbReference type="SUPFAM" id="SSF48403">
    <property type="entry name" value="Ankyrin repeat"/>
    <property type="match status" value="1"/>
</dbReference>
<proteinExistence type="predicted"/>
<evidence type="ECO:0000256" key="2">
    <source>
        <dbReference type="SAM" id="SignalP"/>
    </source>
</evidence>
<keyword evidence="4" id="KW-1185">Reference proteome</keyword>
<comment type="caution">
    <text evidence="3">The sequence shown here is derived from an EMBL/GenBank/DDBJ whole genome shotgun (WGS) entry which is preliminary data.</text>
</comment>